<dbReference type="EMBL" id="BPVZ01000003">
    <property type="protein sequence ID" value="GKU89602.1"/>
    <property type="molecule type" value="Genomic_DNA"/>
</dbReference>
<evidence type="ECO:0000313" key="1">
    <source>
        <dbReference type="EMBL" id="GKU89602.1"/>
    </source>
</evidence>
<evidence type="ECO:0000313" key="2">
    <source>
        <dbReference type="Proteomes" id="UP001054252"/>
    </source>
</evidence>
<organism evidence="1 2">
    <name type="scientific">Rubroshorea leprosula</name>
    <dbReference type="NCBI Taxonomy" id="152421"/>
    <lineage>
        <taxon>Eukaryota</taxon>
        <taxon>Viridiplantae</taxon>
        <taxon>Streptophyta</taxon>
        <taxon>Embryophyta</taxon>
        <taxon>Tracheophyta</taxon>
        <taxon>Spermatophyta</taxon>
        <taxon>Magnoliopsida</taxon>
        <taxon>eudicotyledons</taxon>
        <taxon>Gunneridae</taxon>
        <taxon>Pentapetalae</taxon>
        <taxon>rosids</taxon>
        <taxon>malvids</taxon>
        <taxon>Malvales</taxon>
        <taxon>Dipterocarpaceae</taxon>
        <taxon>Rubroshorea</taxon>
    </lineage>
</organism>
<name>A0AAV5HLC3_9ROSI</name>
<sequence>MLEGTDEKAWIPPSFLVQKPDLSLEIFPSAAKISDLPCSAPHRSAAPALWV</sequence>
<comment type="caution">
    <text evidence="1">The sequence shown here is derived from an EMBL/GenBank/DDBJ whole genome shotgun (WGS) entry which is preliminary data.</text>
</comment>
<protein>
    <submittedName>
        <fullName evidence="1">Uncharacterized protein</fullName>
    </submittedName>
</protein>
<dbReference type="Proteomes" id="UP001054252">
    <property type="component" value="Unassembled WGS sequence"/>
</dbReference>
<dbReference type="AlphaFoldDB" id="A0AAV5HLC3"/>
<gene>
    <name evidence="1" type="ORF">SLEP1_g3724</name>
</gene>
<proteinExistence type="predicted"/>
<reference evidence="1 2" key="1">
    <citation type="journal article" date="2021" name="Commun. Biol.">
        <title>The genome of Shorea leprosula (Dipterocarpaceae) highlights the ecological relevance of drought in aseasonal tropical rainforests.</title>
        <authorList>
            <person name="Ng K.K.S."/>
            <person name="Kobayashi M.J."/>
            <person name="Fawcett J.A."/>
            <person name="Hatakeyama M."/>
            <person name="Paape T."/>
            <person name="Ng C.H."/>
            <person name="Ang C.C."/>
            <person name="Tnah L.H."/>
            <person name="Lee C.T."/>
            <person name="Nishiyama T."/>
            <person name="Sese J."/>
            <person name="O'Brien M.J."/>
            <person name="Copetti D."/>
            <person name="Mohd Noor M.I."/>
            <person name="Ong R.C."/>
            <person name="Putra M."/>
            <person name="Sireger I.Z."/>
            <person name="Indrioko S."/>
            <person name="Kosugi Y."/>
            <person name="Izuno A."/>
            <person name="Isagi Y."/>
            <person name="Lee S.L."/>
            <person name="Shimizu K.K."/>
        </authorList>
    </citation>
    <scope>NUCLEOTIDE SEQUENCE [LARGE SCALE GENOMIC DNA]</scope>
    <source>
        <strain evidence="1">214</strain>
    </source>
</reference>
<accession>A0AAV5HLC3</accession>
<keyword evidence="2" id="KW-1185">Reference proteome</keyword>